<gene>
    <name evidence="3" type="ORF">SAMN04488042_104160</name>
</gene>
<protein>
    <submittedName>
        <fullName evidence="3">Periplasmic chaperone for outer membrane proteins Skp</fullName>
    </submittedName>
</protein>
<sequence>MDRLFALIASVLLAFGPAGPGQAQETGAPISAILTIDSERLFTDSQFGQRVAREIAAEQSVLRAENRQMEAKLAEEEKVLTEKRKEMTAADFRAVADAFDRRVEEIRDFQDNKAREIALRQEREEAQFVQAARPVLAELMREARASVILEQRTILLSDNAIDVTQEAIGRLDAAIGDGSGLQRE</sequence>
<evidence type="ECO:0000256" key="1">
    <source>
        <dbReference type="SAM" id="Coils"/>
    </source>
</evidence>
<evidence type="ECO:0000313" key="4">
    <source>
        <dbReference type="Proteomes" id="UP000199144"/>
    </source>
</evidence>
<evidence type="ECO:0000256" key="2">
    <source>
        <dbReference type="SAM" id="SignalP"/>
    </source>
</evidence>
<feature type="signal peptide" evidence="2">
    <location>
        <begin position="1"/>
        <end position="23"/>
    </location>
</feature>
<keyword evidence="2" id="KW-0732">Signal</keyword>
<organism evidence="3 4">
    <name type="scientific">Shimia aestuarii</name>
    <dbReference type="NCBI Taxonomy" id="254406"/>
    <lineage>
        <taxon>Bacteria</taxon>
        <taxon>Pseudomonadati</taxon>
        <taxon>Pseudomonadota</taxon>
        <taxon>Alphaproteobacteria</taxon>
        <taxon>Rhodobacterales</taxon>
        <taxon>Roseobacteraceae</taxon>
    </lineage>
</organism>
<dbReference type="SUPFAM" id="SSF111384">
    <property type="entry name" value="OmpH-like"/>
    <property type="match status" value="1"/>
</dbReference>
<dbReference type="Proteomes" id="UP000199144">
    <property type="component" value="Unassembled WGS sequence"/>
</dbReference>
<dbReference type="Gene3D" id="3.30.910.20">
    <property type="entry name" value="Skp domain"/>
    <property type="match status" value="1"/>
</dbReference>
<dbReference type="GO" id="GO:0051082">
    <property type="term" value="F:unfolded protein binding"/>
    <property type="evidence" value="ECO:0007669"/>
    <property type="project" value="InterPro"/>
</dbReference>
<feature type="coiled-coil region" evidence="1">
    <location>
        <begin position="59"/>
        <end position="86"/>
    </location>
</feature>
<dbReference type="STRING" id="254406.SAMN04488042_104160"/>
<dbReference type="InterPro" id="IPR005632">
    <property type="entry name" value="Chaperone_Skp"/>
</dbReference>
<feature type="chain" id="PRO_5011785137" evidence="2">
    <location>
        <begin position="24"/>
        <end position="184"/>
    </location>
</feature>
<dbReference type="InterPro" id="IPR024930">
    <property type="entry name" value="Skp_dom_sf"/>
</dbReference>
<dbReference type="OrthoDB" id="7868372at2"/>
<dbReference type="SMART" id="SM00935">
    <property type="entry name" value="OmpH"/>
    <property type="match status" value="1"/>
</dbReference>
<dbReference type="AlphaFoldDB" id="A0A1I4NFD8"/>
<dbReference type="EMBL" id="FOTQ01000004">
    <property type="protein sequence ID" value="SFM14211.1"/>
    <property type="molecule type" value="Genomic_DNA"/>
</dbReference>
<keyword evidence="1" id="KW-0175">Coiled coil</keyword>
<reference evidence="3 4" key="1">
    <citation type="submission" date="2016-10" db="EMBL/GenBank/DDBJ databases">
        <authorList>
            <person name="de Groot N.N."/>
        </authorList>
    </citation>
    <scope>NUCLEOTIDE SEQUENCE [LARGE SCALE GENOMIC DNA]</scope>
    <source>
        <strain evidence="3 4">DSM 15283</strain>
    </source>
</reference>
<dbReference type="RefSeq" id="WP_093094186.1">
    <property type="nucleotide sequence ID" value="NZ_FOTQ01000004.1"/>
</dbReference>
<accession>A0A1I4NFD8</accession>
<evidence type="ECO:0000313" key="3">
    <source>
        <dbReference type="EMBL" id="SFM14211.1"/>
    </source>
</evidence>
<dbReference type="Pfam" id="PF03938">
    <property type="entry name" value="OmpH"/>
    <property type="match status" value="1"/>
</dbReference>
<name>A0A1I4NFD8_9RHOB</name>
<proteinExistence type="predicted"/>
<keyword evidence="4" id="KW-1185">Reference proteome</keyword>